<evidence type="ECO:0000259" key="7">
    <source>
        <dbReference type="PROSITE" id="PS50847"/>
    </source>
</evidence>
<dbReference type="InterPro" id="IPR019931">
    <property type="entry name" value="LPXTG_anchor"/>
</dbReference>
<name>A0ABV1B7P1_9FIRM</name>
<gene>
    <name evidence="8" type="ORF">WMO25_10620</name>
</gene>
<dbReference type="SUPFAM" id="SSF49478">
    <property type="entry name" value="Cna protein B-type domain"/>
    <property type="match status" value="1"/>
</dbReference>
<evidence type="ECO:0000256" key="1">
    <source>
        <dbReference type="ARBA" id="ARBA00022512"/>
    </source>
</evidence>
<organism evidence="8 9">
    <name type="scientific">Coprococcus intestinihominis</name>
    <dbReference type="NCBI Taxonomy" id="3133154"/>
    <lineage>
        <taxon>Bacteria</taxon>
        <taxon>Bacillati</taxon>
        <taxon>Bacillota</taxon>
        <taxon>Clostridia</taxon>
        <taxon>Lachnospirales</taxon>
        <taxon>Lachnospiraceae</taxon>
        <taxon>Coprococcus</taxon>
    </lineage>
</organism>
<evidence type="ECO:0000256" key="5">
    <source>
        <dbReference type="SAM" id="Phobius"/>
    </source>
</evidence>
<keyword evidence="1" id="KW-0134">Cell wall</keyword>
<dbReference type="InterPro" id="IPR013783">
    <property type="entry name" value="Ig-like_fold"/>
</dbReference>
<evidence type="ECO:0000256" key="6">
    <source>
        <dbReference type="SAM" id="SignalP"/>
    </source>
</evidence>
<dbReference type="Gene3D" id="2.60.40.10">
    <property type="entry name" value="Immunoglobulins"/>
    <property type="match status" value="1"/>
</dbReference>
<feature type="chain" id="PRO_5046592675" evidence="6">
    <location>
        <begin position="27"/>
        <end position="528"/>
    </location>
</feature>
<keyword evidence="5" id="KW-0812">Transmembrane</keyword>
<evidence type="ECO:0000256" key="3">
    <source>
        <dbReference type="ARBA" id="ARBA00022729"/>
    </source>
</evidence>
<accession>A0ABV1B7P1</accession>
<keyword evidence="9" id="KW-1185">Reference proteome</keyword>
<dbReference type="RefSeq" id="WP_349085315.1">
    <property type="nucleotide sequence ID" value="NZ_JBBMEK010000131.1"/>
</dbReference>
<evidence type="ECO:0000256" key="2">
    <source>
        <dbReference type="ARBA" id="ARBA00022525"/>
    </source>
</evidence>
<proteinExistence type="predicted"/>
<feature type="transmembrane region" description="Helical" evidence="5">
    <location>
        <begin position="499"/>
        <end position="521"/>
    </location>
</feature>
<evidence type="ECO:0000256" key="4">
    <source>
        <dbReference type="ARBA" id="ARBA00023088"/>
    </source>
</evidence>
<evidence type="ECO:0000313" key="9">
    <source>
        <dbReference type="Proteomes" id="UP001469749"/>
    </source>
</evidence>
<dbReference type="Pfam" id="PF16569">
    <property type="entry name" value="GramPos_pilinBB"/>
    <property type="match status" value="1"/>
</dbReference>
<reference evidence="8 9" key="1">
    <citation type="submission" date="2024-03" db="EMBL/GenBank/DDBJ databases">
        <title>Human intestinal bacterial collection.</title>
        <authorList>
            <person name="Pauvert C."/>
            <person name="Hitch T.C.A."/>
            <person name="Clavel T."/>
        </authorList>
    </citation>
    <scope>NUCLEOTIDE SEQUENCE [LARGE SCALE GENOMIC DNA]</scope>
    <source>
        <strain evidence="8 9">CLA-AA-H190</strain>
    </source>
</reference>
<dbReference type="EMBL" id="JBBMEK010000131">
    <property type="protein sequence ID" value="MEQ2365551.1"/>
    <property type="molecule type" value="Genomic_DNA"/>
</dbReference>
<dbReference type="Pfam" id="PF00746">
    <property type="entry name" value="Gram_pos_anchor"/>
    <property type="match status" value="1"/>
</dbReference>
<dbReference type="InterPro" id="IPR026466">
    <property type="entry name" value="Fim_isopep_form_D2_dom"/>
</dbReference>
<dbReference type="Gene3D" id="2.60.40.740">
    <property type="match status" value="1"/>
</dbReference>
<protein>
    <submittedName>
        <fullName evidence="8">SpaH/EbpB family LPXTG-anchored major pilin</fullName>
    </submittedName>
</protein>
<feature type="signal peptide" evidence="6">
    <location>
        <begin position="1"/>
        <end position="26"/>
    </location>
</feature>
<dbReference type="InterPro" id="IPR041033">
    <property type="entry name" value="SpaA_PFL_dom_1"/>
</dbReference>
<sequence>MKKLKKLFAVMLSLIMVLAMGITSFAADSGTDKIFGTIDDTATITVNGIDNETGIQVNAYKVVEARYDGAGATFSGYNSLYPAVITQEMVKADLSTLTSDQLTSLANAVMADDTKTAIPLTNTTDTTTWTATVGAGTYLVLVSDTEAHSYNPMVVSAYYVNENGNTNISEGALTLTTTAANAKKSNAPTINKKITNSNGNDYGNSVEVNDIVNYEVTVTPIPSYTGSHPVFNVEDTLSNGLDFVTDENGNVVDPVVKVGTTTLTKDTDYTVSVDGRKMTINFVVGKAYKLNAYASQTLTIRYSAKVNKDAVLWDNVNTNTAKLNYTNDSKVDGNNTSAEKTTYTYTFDIGGEATGTNGIITKTGKDKNSEKPLDGAVFGLYKAGEGVTAETVATAADNAAYKTATSDTKGQIHFSQLKKGTYYLKELSAPDGYSVNTHVYTVTIDTTHKNDGTLDRWSVTIDGTTSTFALNNEGTWESVKNPTYIVNTTLSSLPSTGGIGTTIFTIVGCGIMIAAAGLFFASRRKENR</sequence>
<dbReference type="InterPro" id="IPR032334">
    <property type="entry name" value="GramPos_pilinBB"/>
</dbReference>
<comment type="caution">
    <text evidence="8">The sequence shown here is derived from an EMBL/GenBank/DDBJ whole genome shotgun (WGS) entry which is preliminary data.</text>
</comment>
<dbReference type="Proteomes" id="UP001469749">
    <property type="component" value="Unassembled WGS sequence"/>
</dbReference>
<dbReference type="NCBIfam" id="TIGR04226">
    <property type="entry name" value="RrgB_K2N_iso_D2"/>
    <property type="match status" value="1"/>
</dbReference>
<keyword evidence="4" id="KW-0572">Peptidoglycan-anchor</keyword>
<keyword evidence="5" id="KW-0472">Membrane</keyword>
<dbReference type="InterPro" id="IPR048052">
    <property type="entry name" value="FM1-like"/>
</dbReference>
<dbReference type="PROSITE" id="PS50847">
    <property type="entry name" value="GRAM_POS_ANCHORING"/>
    <property type="match status" value="1"/>
</dbReference>
<keyword evidence="5" id="KW-1133">Transmembrane helix</keyword>
<dbReference type="Pfam" id="PF17802">
    <property type="entry name" value="SpaA"/>
    <property type="match status" value="1"/>
</dbReference>
<keyword evidence="2" id="KW-0964">Secreted</keyword>
<evidence type="ECO:0000313" key="8">
    <source>
        <dbReference type="EMBL" id="MEQ2365551.1"/>
    </source>
</evidence>
<dbReference type="NCBIfam" id="TIGR01167">
    <property type="entry name" value="LPXTG_anchor"/>
    <property type="match status" value="1"/>
</dbReference>
<feature type="domain" description="Gram-positive cocci surface proteins LPxTG" evidence="7">
    <location>
        <begin position="493"/>
        <end position="528"/>
    </location>
</feature>
<dbReference type="NCBIfam" id="NF033902">
    <property type="entry name" value="iso_D2_wall_anc"/>
    <property type="match status" value="1"/>
</dbReference>
<keyword evidence="3 6" id="KW-0732">Signal</keyword>